<organism evidence="1 2">
    <name type="scientific">Ameca splendens</name>
    <dbReference type="NCBI Taxonomy" id="208324"/>
    <lineage>
        <taxon>Eukaryota</taxon>
        <taxon>Metazoa</taxon>
        <taxon>Chordata</taxon>
        <taxon>Craniata</taxon>
        <taxon>Vertebrata</taxon>
        <taxon>Euteleostomi</taxon>
        <taxon>Actinopterygii</taxon>
        <taxon>Neopterygii</taxon>
        <taxon>Teleostei</taxon>
        <taxon>Neoteleostei</taxon>
        <taxon>Acanthomorphata</taxon>
        <taxon>Ovalentaria</taxon>
        <taxon>Atherinomorphae</taxon>
        <taxon>Cyprinodontiformes</taxon>
        <taxon>Goodeidae</taxon>
        <taxon>Ameca</taxon>
    </lineage>
</organism>
<reference evidence="1 2" key="1">
    <citation type="submission" date="2021-06" db="EMBL/GenBank/DDBJ databases">
        <authorList>
            <person name="Palmer J.M."/>
        </authorList>
    </citation>
    <scope>NUCLEOTIDE SEQUENCE [LARGE SCALE GENOMIC DNA]</scope>
    <source>
        <strain evidence="1 2">AS_MEX2019</strain>
        <tissue evidence="1">Muscle</tissue>
    </source>
</reference>
<keyword evidence="2" id="KW-1185">Reference proteome</keyword>
<sequence>MIRDQRGGSSQTVSVCKRIQSLDRKSHVVLNLADSSLSDHQQTLCHHYGVTVDQYASWPLAVSYFYFSKLTFFSFDQTFIFQETGVQRGTRTIRTVWVQLFTERFNRNATPNMAARLSSQNNIVSWQHSVCI</sequence>
<dbReference type="EMBL" id="JAHRIP010002444">
    <property type="protein sequence ID" value="MEQ2280920.1"/>
    <property type="molecule type" value="Genomic_DNA"/>
</dbReference>
<proteinExistence type="predicted"/>
<gene>
    <name evidence="1" type="ORF">AMECASPLE_025100</name>
</gene>
<protein>
    <submittedName>
        <fullName evidence="1">Uncharacterized protein</fullName>
    </submittedName>
</protein>
<evidence type="ECO:0000313" key="1">
    <source>
        <dbReference type="EMBL" id="MEQ2280920.1"/>
    </source>
</evidence>
<accession>A0ABV0XHJ0</accession>
<name>A0ABV0XHJ0_9TELE</name>
<evidence type="ECO:0000313" key="2">
    <source>
        <dbReference type="Proteomes" id="UP001469553"/>
    </source>
</evidence>
<comment type="caution">
    <text evidence="1">The sequence shown here is derived from an EMBL/GenBank/DDBJ whole genome shotgun (WGS) entry which is preliminary data.</text>
</comment>
<dbReference type="Proteomes" id="UP001469553">
    <property type="component" value="Unassembled WGS sequence"/>
</dbReference>